<keyword evidence="1" id="KW-0479">Metal-binding</keyword>
<proteinExistence type="predicted"/>
<name>A0A9N8W7L5_9GLOM</name>
<dbReference type="OrthoDB" id="1555531at2759"/>
<dbReference type="GO" id="GO:0000981">
    <property type="term" value="F:DNA-binding transcription factor activity, RNA polymerase II-specific"/>
    <property type="evidence" value="ECO:0007669"/>
    <property type="project" value="InterPro"/>
</dbReference>
<keyword evidence="6" id="KW-1185">Reference proteome</keyword>
<evidence type="ECO:0000259" key="4">
    <source>
        <dbReference type="PROSITE" id="PS50048"/>
    </source>
</evidence>
<sequence>MGLSSIDASTVVASSSSPSTLDPNGISAAALKRTNKTHVPSACVNCKRAHLACDVSRPCKRCVALGKVDTCIDIKHKKRGRPKLKDKKTYPYSTYATADAKTHLPLNLLYNRHNL</sequence>
<dbReference type="InterPro" id="IPR036864">
    <property type="entry name" value="Zn2-C6_fun-type_DNA-bd_sf"/>
</dbReference>
<evidence type="ECO:0000313" key="6">
    <source>
        <dbReference type="Proteomes" id="UP000789831"/>
    </source>
</evidence>
<feature type="compositionally biased region" description="Low complexity" evidence="3">
    <location>
        <begin position="1"/>
        <end position="23"/>
    </location>
</feature>
<feature type="region of interest" description="Disordered" evidence="3">
    <location>
        <begin position="1"/>
        <end position="24"/>
    </location>
</feature>
<feature type="domain" description="Zn(2)-C6 fungal-type" evidence="4">
    <location>
        <begin position="42"/>
        <end position="71"/>
    </location>
</feature>
<evidence type="ECO:0000256" key="1">
    <source>
        <dbReference type="ARBA" id="ARBA00022723"/>
    </source>
</evidence>
<dbReference type="PROSITE" id="PS50048">
    <property type="entry name" value="ZN2_CY6_FUNGAL_2"/>
    <property type="match status" value="1"/>
</dbReference>
<dbReference type="InterPro" id="IPR050335">
    <property type="entry name" value="ERT1_acuK_gluconeogen_tf"/>
</dbReference>
<dbReference type="Proteomes" id="UP000789831">
    <property type="component" value="Unassembled WGS sequence"/>
</dbReference>
<dbReference type="GO" id="GO:0008270">
    <property type="term" value="F:zinc ion binding"/>
    <property type="evidence" value="ECO:0007669"/>
    <property type="project" value="InterPro"/>
</dbReference>
<evidence type="ECO:0000313" key="5">
    <source>
        <dbReference type="EMBL" id="CAG8477061.1"/>
    </source>
</evidence>
<dbReference type="PANTHER" id="PTHR47659">
    <property type="entry name" value="ZN(II)2CYS6 TRANSCRIPTION FACTOR (EUROFUNG)-RELATED"/>
    <property type="match status" value="1"/>
</dbReference>
<dbReference type="PROSITE" id="PS00463">
    <property type="entry name" value="ZN2_CY6_FUNGAL_1"/>
    <property type="match status" value="1"/>
</dbReference>
<dbReference type="SUPFAM" id="SSF57701">
    <property type="entry name" value="Zn2/Cys6 DNA-binding domain"/>
    <property type="match status" value="1"/>
</dbReference>
<accession>A0A9N8W7L5</accession>
<comment type="caution">
    <text evidence="5">The sequence shown here is derived from an EMBL/GenBank/DDBJ whole genome shotgun (WGS) entry which is preliminary data.</text>
</comment>
<dbReference type="InterPro" id="IPR001138">
    <property type="entry name" value="Zn2Cys6_DnaBD"/>
</dbReference>
<evidence type="ECO:0000256" key="2">
    <source>
        <dbReference type="ARBA" id="ARBA00023242"/>
    </source>
</evidence>
<protein>
    <submittedName>
        <fullName evidence="5">9027_t:CDS:1</fullName>
    </submittedName>
</protein>
<dbReference type="Gene3D" id="4.10.240.10">
    <property type="entry name" value="Zn(2)-C6 fungal-type DNA-binding domain"/>
    <property type="match status" value="1"/>
</dbReference>
<keyword evidence="2" id="KW-0539">Nucleus</keyword>
<organism evidence="5 6">
    <name type="scientific">Ambispora gerdemannii</name>
    <dbReference type="NCBI Taxonomy" id="144530"/>
    <lineage>
        <taxon>Eukaryota</taxon>
        <taxon>Fungi</taxon>
        <taxon>Fungi incertae sedis</taxon>
        <taxon>Mucoromycota</taxon>
        <taxon>Glomeromycotina</taxon>
        <taxon>Glomeromycetes</taxon>
        <taxon>Archaeosporales</taxon>
        <taxon>Ambisporaceae</taxon>
        <taxon>Ambispora</taxon>
    </lineage>
</organism>
<evidence type="ECO:0000256" key="3">
    <source>
        <dbReference type="SAM" id="MobiDB-lite"/>
    </source>
</evidence>
<dbReference type="PANTHER" id="PTHR47659:SF4">
    <property type="entry name" value="ZN(II)2CYS6 TRANSCRIPTION FACTOR (EUROFUNG)"/>
    <property type="match status" value="1"/>
</dbReference>
<dbReference type="Pfam" id="PF00172">
    <property type="entry name" value="Zn_clus"/>
    <property type="match status" value="1"/>
</dbReference>
<dbReference type="AlphaFoldDB" id="A0A9N8W7L5"/>
<reference evidence="5" key="1">
    <citation type="submission" date="2021-06" db="EMBL/GenBank/DDBJ databases">
        <authorList>
            <person name="Kallberg Y."/>
            <person name="Tangrot J."/>
            <person name="Rosling A."/>
        </authorList>
    </citation>
    <scope>NUCLEOTIDE SEQUENCE</scope>
    <source>
        <strain evidence="5">MT106</strain>
    </source>
</reference>
<dbReference type="EMBL" id="CAJVPL010000274">
    <property type="protein sequence ID" value="CAG8477061.1"/>
    <property type="molecule type" value="Genomic_DNA"/>
</dbReference>
<gene>
    <name evidence="5" type="ORF">AGERDE_LOCUS3035</name>
</gene>
<dbReference type="SMART" id="SM00066">
    <property type="entry name" value="GAL4"/>
    <property type="match status" value="1"/>
</dbReference>